<dbReference type="Proteomes" id="UP000006852">
    <property type="component" value="Chromosome"/>
</dbReference>
<dbReference type="OrthoDB" id="361613at2"/>
<gene>
    <name evidence="8" type="ordered locus">Tresu_1541</name>
</gene>
<evidence type="ECO:0000313" key="8">
    <source>
        <dbReference type="EMBL" id="AEB14441.1"/>
    </source>
</evidence>
<dbReference type="Pfam" id="PF04347">
    <property type="entry name" value="FliO"/>
    <property type="match status" value="1"/>
</dbReference>
<keyword evidence="9" id="KW-1185">Reference proteome</keyword>
<dbReference type="GO" id="GO:0044781">
    <property type="term" value="P:bacterial-type flagellum organization"/>
    <property type="evidence" value="ECO:0007669"/>
    <property type="project" value="InterPro"/>
</dbReference>
<feature type="signal peptide" evidence="7">
    <location>
        <begin position="1"/>
        <end position="22"/>
    </location>
</feature>
<dbReference type="EMBL" id="CP002631">
    <property type="protein sequence ID" value="AEB14441.1"/>
    <property type="molecule type" value="Genomic_DNA"/>
</dbReference>
<evidence type="ECO:0000313" key="9">
    <source>
        <dbReference type="Proteomes" id="UP000006852"/>
    </source>
</evidence>
<keyword evidence="2" id="KW-1003">Cell membrane</keyword>
<accession>F2NSY9</accession>
<name>F2NSY9_TRES6</name>
<reference evidence="8 9" key="1">
    <citation type="journal article" date="2011" name="Stand. Genomic Sci.">
        <title>Complete genome sequence of Treponema succinifaciens type strain (6091).</title>
        <authorList>
            <person name="Han C."/>
            <person name="Gronow S."/>
            <person name="Teshima H."/>
            <person name="Lapidus A."/>
            <person name="Nolan M."/>
            <person name="Lucas S."/>
            <person name="Hammon N."/>
            <person name="Deshpande S."/>
            <person name="Cheng J.F."/>
            <person name="Zeytun A."/>
            <person name="Tapia R."/>
            <person name="Goodwin L."/>
            <person name="Pitluck S."/>
            <person name="Liolios K."/>
            <person name="Pagani I."/>
            <person name="Ivanova N."/>
            <person name="Mavromatis K."/>
            <person name="Mikhailova N."/>
            <person name="Huntemann M."/>
            <person name="Pati A."/>
            <person name="Chen A."/>
            <person name="Palaniappan K."/>
            <person name="Land M."/>
            <person name="Hauser L."/>
            <person name="Brambilla E.M."/>
            <person name="Rohde M."/>
            <person name="Goker M."/>
            <person name="Woyke T."/>
            <person name="Bristow J."/>
            <person name="Eisen J.A."/>
            <person name="Markowitz V."/>
            <person name="Hugenholtz P."/>
            <person name="Kyrpides N.C."/>
            <person name="Klenk H.P."/>
            <person name="Detter J.C."/>
        </authorList>
    </citation>
    <scope>NUCLEOTIDE SEQUENCE [LARGE SCALE GENOMIC DNA]</scope>
    <source>
        <strain evidence="9">ATCC 33096 / DSM 2489 / 6091</strain>
    </source>
</reference>
<keyword evidence="3 6" id="KW-0812">Transmembrane</keyword>
<dbReference type="STRING" id="869209.Tresu_1541"/>
<evidence type="ECO:0000256" key="3">
    <source>
        <dbReference type="ARBA" id="ARBA00022692"/>
    </source>
</evidence>
<keyword evidence="7" id="KW-0732">Signal</keyword>
<proteinExistence type="predicted"/>
<sequence length="221" mass="24165">MNYSKIKILAALLVLCAGLSFAQQSSAPSENLTSAQIENSQISLDFSENSDSGASGENAFSSSGSFGGIGIFVRMILVLGIIIAAIYFLFKFMRKSMGVEPALEDDVFLRKVSFISLGEGKSVQIVSLWNKAFILGVSDNSISLIKEINDKDLIDAMNRYADMNSNAKKPRSFEEILQLFMSGKKEESKENIPAAKKSAYDKDTMNLINSLKDKMVGGEEK</sequence>
<keyword evidence="5 6" id="KW-0472">Membrane</keyword>
<dbReference type="KEGG" id="tsu:Tresu_1541"/>
<evidence type="ECO:0000256" key="6">
    <source>
        <dbReference type="SAM" id="Phobius"/>
    </source>
</evidence>
<organism evidence="8 9">
    <name type="scientific">Treponema succinifaciens (strain ATCC 33096 / DSM 2489 / 6091)</name>
    <dbReference type="NCBI Taxonomy" id="869209"/>
    <lineage>
        <taxon>Bacteria</taxon>
        <taxon>Pseudomonadati</taxon>
        <taxon>Spirochaetota</taxon>
        <taxon>Spirochaetia</taxon>
        <taxon>Spirochaetales</taxon>
        <taxon>Treponemataceae</taxon>
        <taxon>Treponema</taxon>
    </lineage>
</organism>
<evidence type="ECO:0000256" key="4">
    <source>
        <dbReference type="ARBA" id="ARBA00022989"/>
    </source>
</evidence>
<evidence type="ECO:0000256" key="1">
    <source>
        <dbReference type="ARBA" id="ARBA00004236"/>
    </source>
</evidence>
<dbReference type="HOGENOM" id="CLU_1250192_0_0_12"/>
<dbReference type="RefSeq" id="WP_013701723.1">
    <property type="nucleotide sequence ID" value="NC_015385.1"/>
</dbReference>
<evidence type="ECO:0000256" key="2">
    <source>
        <dbReference type="ARBA" id="ARBA00022475"/>
    </source>
</evidence>
<comment type="subcellular location">
    <subcellularLocation>
        <location evidence="1">Cell membrane</location>
    </subcellularLocation>
</comment>
<feature type="chain" id="PRO_5003282834" description="Flagellar protein" evidence="7">
    <location>
        <begin position="23"/>
        <end position="221"/>
    </location>
</feature>
<dbReference type="InterPro" id="IPR022781">
    <property type="entry name" value="Flagellar_biosynth_FliO"/>
</dbReference>
<keyword evidence="4 6" id="KW-1133">Transmembrane helix</keyword>
<evidence type="ECO:0008006" key="10">
    <source>
        <dbReference type="Google" id="ProtNLM"/>
    </source>
</evidence>
<reference evidence="9" key="2">
    <citation type="submission" date="2011-04" db="EMBL/GenBank/DDBJ databases">
        <title>The complete genome of chromosome of Treponema succinifaciens DSM 2489.</title>
        <authorList>
            <person name="Lucas S."/>
            <person name="Copeland A."/>
            <person name="Lapidus A."/>
            <person name="Bruce D."/>
            <person name="Goodwin L."/>
            <person name="Pitluck S."/>
            <person name="Peters L."/>
            <person name="Kyrpides N."/>
            <person name="Mavromatis K."/>
            <person name="Ivanova N."/>
            <person name="Ovchinnikova G."/>
            <person name="Teshima H."/>
            <person name="Detter J.C."/>
            <person name="Tapia R."/>
            <person name="Han C."/>
            <person name="Land M."/>
            <person name="Hauser L."/>
            <person name="Markowitz V."/>
            <person name="Cheng J.-F."/>
            <person name="Hugenholtz P."/>
            <person name="Woyke T."/>
            <person name="Wu D."/>
            <person name="Gronow S."/>
            <person name="Wellnitz S."/>
            <person name="Brambilla E."/>
            <person name="Klenk H.-P."/>
            <person name="Eisen J.A."/>
        </authorList>
    </citation>
    <scope>NUCLEOTIDE SEQUENCE [LARGE SCALE GENOMIC DNA]</scope>
    <source>
        <strain evidence="9">ATCC 33096 / DSM 2489 / 6091</strain>
    </source>
</reference>
<feature type="transmembrane region" description="Helical" evidence="6">
    <location>
        <begin position="71"/>
        <end position="90"/>
    </location>
</feature>
<protein>
    <recommendedName>
        <fullName evidence="10">Flagellar protein</fullName>
    </recommendedName>
</protein>
<evidence type="ECO:0000256" key="5">
    <source>
        <dbReference type="ARBA" id="ARBA00023136"/>
    </source>
</evidence>
<evidence type="ECO:0000256" key="7">
    <source>
        <dbReference type="SAM" id="SignalP"/>
    </source>
</evidence>
<dbReference type="GeneID" id="302998701"/>
<dbReference type="GO" id="GO:0016020">
    <property type="term" value="C:membrane"/>
    <property type="evidence" value="ECO:0007669"/>
    <property type="project" value="InterPro"/>
</dbReference>
<dbReference type="AlphaFoldDB" id="F2NSY9"/>